<evidence type="ECO:0000313" key="1">
    <source>
        <dbReference type="EMBL" id="KAI0061515.1"/>
    </source>
</evidence>
<organism evidence="1 2">
    <name type="scientific">Artomyces pyxidatus</name>
    <dbReference type="NCBI Taxonomy" id="48021"/>
    <lineage>
        <taxon>Eukaryota</taxon>
        <taxon>Fungi</taxon>
        <taxon>Dikarya</taxon>
        <taxon>Basidiomycota</taxon>
        <taxon>Agaricomycotina</taxon>
        <taxon>Agaricomycetes</taxon>
        <taxon>Russulales</taxon>
        <taxon>Auriscalpiaceae</taxon>
        <taxon>Artomyces</taxon>
    </lineage>
</organism>
<proteinExistence type="predicted"/>
<name>A0ACB8T029_9AGAM</name>
<dbReference type="EMBL" id="MU277212">
    <property type="protein sequence ID" value="KAI0061515.1"/>
    <property type="molecule type" value="Genomic_DNA"/>
</dbReference>
<gene>
    <name evidence="1" type="ORF">BV25DRAFT_1916874</name>
</gene>
<sequence length="509" mass="55807">MARSLVSLAGDILLEILEMLQGRDTLACYATCCCLRTLIKHSLPSQYAIELFACGMLDGPDSLPTLERLERLHRHTAAWEKLLWTGRVPLPHLVGVRRPSGASGAMLLLPGEAPFETPAARLRMHVQQVPSELSGISERHYIVPSNLVVGGNYKVFLDMSQGLIASQELEYFSVFPKLCPLAVDRRGPCRRPVRDPGPMEISSIHDMRGDFLLETVHDCTAYTPISRNWKTGFIAATGISMARDGPFCFLNERHALSAMPSKPKDSQAACLRVTSLSPVDPDHNSVLEQPSLYVFELPESLQNCVTLVHMQTSALETAPRGYFYPDPDPADRLISISLSLHHRKRIIIDTLARTLLRCMAARPAGPGELHVRIPWEAWGTHGARLTADISWVREFALSGARRAFIRYPPAPDGAVTLTVLDYHPRRVARAIARGSATVLHGAEIGEEDTGAGAGPLRTVLPCIATDVPVSDVQALAGDGEVVAWLCDNGALLAKYDDDRDIGHAWAYTI</sequence>
<protein>
    <submittedName>
        <fullName evidence="1">Uncharacterized protein</fullName>
    </submittedName>
</protein>
<reference evidence="1" key="2">
    <citation type="journal article" date="2022" name="New Phytol.">
        <title>Evolutionary transition to the ectomycorrhizal habit in the genomes of a hyperdiverse lineage of mushroom-forming fungi.</title>
        <authorList>
            <person name="Looney B."/>
            <person name="Miyauchi S."/>
            <person name="Morin E."/>
            <person name="Drula E."/>
            <person name="Courty P.E."/>
            <person name="Kohler A."/>
            <person name="Kuo A."/>
            <person name="LaButti K."/>
            <person name="Pangilinan J."/>
            <person name="Lipzen A."/>
            <person name="Riley R."/>
            <person name="Andreopoulos W."/>
            <person name="He G."/>
            <person name="Johnson J."/>
            <person name="Nolan M."/>
            <person name="Tritt A."/>
            <person name="Barry K.W."/>
            <person name="Grigoriev I.V."/>
            <person name="Nagy L.G."/>
            <person name="Hibbett D."/>
            <person name="Henrissat B."/>
            <person name="Matheny P.B."/>
            <person name="Labbe J."/>
            <person name="Martin F.M."/>
        </authorList>
    </citation>
    <scope>NUCLEOTIDE SEQUENCE</scope>
    <source>
        <strain evidence="1">HHB10654</strain>
    </source>
</reference>
<reference evidence="1" key="1">
    <citation type="submission" date="2021-03" db="EMBL/GenBank/DDBJ databases">
        <authorList>
            <consortium name="DOE Joint Genome Institute"/>
            <person name="Ahrendt S."/>
            <person name="Looney B.P."/>
            <person name="Miyauchi S."/>
            <person name="Morin E."/>
            <person name="Drula E."/>
            <person name="Courty P.E."/>
            <person name="Chicoki N."/>
            <person name="Fauchery L."/>
            <person name="Kohler A."/>
            <person name="Kuo A."/>
            <person name="Labutti K."/>
            <person name="Pangilinan J."/>
            <person name="Lipzen A."/>
            <person name="Riley R."/>
            <person name="Andreopoulos W."/>
            <person name="He G."/>
            <person name="Johnson J."/>
            <person name="Barry K.W."/>
            <person name="Grigoriev I.V."/>
            <person name="Nagy L."/>
            <person name="Hibbett D."/>
            <person name="Henrissat B."/>
            <person name="Matheny P.B."/>
            <person name="Labbe J."/>
            <person name="Martin F."/>
        </authorList>
    </citation>
    <scope>NUCLEOTIDE SEQUENCE</scope>
    <source>
        <strain evidence="1">HHB10654</strain>
    </source>
</reference>
<keyword evidence="2" id="KW-1185">Reference proteome</keyword>
<dbReference type="Proteomes" id="UP000814140">
    <property type="component" value="Unassembled WGS sequence"/>
</dbReference>
<comment type="caution">
    <text evidence="1">The sequence shown here is derived from an EMBL/GenBank/DDBJ whole genome shotgun (WGS) entry which is preliminary data.</text>
</comment>
<evidence type="ECO:0000313" key="2">
    <source>
        <dbReference type="Proteomes" id="UP000814140"/>
    </source>
</evidence>
<accession>A0ACB8T029</accession>